<feature type="chain" id="PRO_5022182920" evidence="1">
    <location>
        <begin position="21"/>
        <end position="153"/>
    </location>
</feature>
<dbReference type="AlphaFoldDB" id="A0A563UFD9"/>
<evidence type="ECO:0000256" key="1">
    <source>
        <dbReference type="SAM" id="SignalP"/>
    </source>
</evidence>
<keyword evidence="4" id="KW-1185">Reference proteome</keyword>
<evidence type="ECO:0000313" key="4">
    <source>
        <dbReference type="Proteomes" id="UP000320042"/>
    </source>
</evidence>
<reference evidence="3 4" key="1">
    <citation type="submission" date="2019-07" db="EMBL/GenBank/DDBJ databases">
        <authorList>
            <person name="Kim J."/>
        </authorList>
    </citation>
    <scope>NUCLEOTIDE SEQUENCE [LARGE SCALE GENOMIC DNA]</scope>
    <source>
        <strain evidence="4">dk17</strain>
    </source>
</reference>
<comment type="caution">
    <text evidence="3">The sequence shown here is derived from an EMBL/GenBank/DDBJ whole genome shotgun (WGS) entry which is preliminary data.</text>
</comment>
<dbReference type="Proteomes" id="UP000320042">
    <property type="component" value="Unassembled WGS sequence"/>
</dbReference>
<dbReference type="InterPro" id="IPR018637">
    <property type="entry name" value="DUF2059"/>
</dbReference>
<accession>A0A563UFD9</accession>
<dbReference type="OrthoDB" id="1143459at2"/>
<dbReference type="EMBL" id="VOEJ01000003">
    <property type="protein sequence ID" value="TWR29979.1"/>
    <property type="molecule type" value="Genomic_DNA"/>
</dbReference>
<feature type="signal peptide" evidence="1">
    <location>
        <begin position="1"/>
        <end position="20"/>
    </location>
</feature>
<evidence type="ECO:0000313" key="3">
    <source>
        <dbReference type="EMBL" id="TWR29979.1"/>
    </source>
</evidence>
<feature type="domain" description="DUF2059" evidence="2">
    <location>
        <begin position="84"/>
        <end position="140"/>
    </location>
</feature>
<name>A0A563UFD9_9SPHI</name>
<proteinExistence type="predicted"/>
<gene>
    <name evidence="3" type="ORF">FPZ43_09025</name>
</gene>
<dbReference type="RefSeq" id="WP_146381535.1">
    <property type="nucleotide sequence ID" value="NZ_VOEJ01000003.1"/>
</dbReference>
<keyword evidence="1" id="KW-0732">Signal</keyword>
<protein>
    <submittedName>
        <fullName evidence="3">DUF2059 domain-containing protein</fullName>
    </submittedName>
</protein>
<dbReference type="Pfam" id="PF09832">
    <property type="entry name" value="DUF2059"/>
    <property type="match status" value="1"/>
</dbReference>
<evidence type="ECO:0000259" key="2">
    <source>
        <dbReference type="Pfam" id="PF09832"/>
    </source>
</evidence>
<sequence length="153" mass="17292">MKLKYFFAAAAMFLCVSVKAQNITPSHLKAADDLLTAARADTLYKQNMATMLNQASGRIPEAQRAKFVTVMNAFMAKYISWELLKDQMAVLYAKEFTEKELKDLTAFYNTPLGKKLNSKQPILLQKGAEMGQLAVQSHQSELEKMMQDAFKEQ</sequence>
<organism evidence="3 4">
    <name type="scientific">Mucilaginibacter pallidiroseus</name>
    <dbReference type="NCBI Taxonomy" id="2599295"/>
    <lineage>
        <taxon>Bacteria</taxon>
        <taxon>Pseudomonadati</taxon>
        <taxon>Bacteroidota</taxon>
        <taxon>Sphingobacteriia</taxon>
        <taxon>Sphingobacteriales</taxon>
        <taxon>Sphingobacteriaceae</taxon>
        <taxon>Mucilaginibacter</taxon>
    </lineage>
</organism>